<dbReference type="Proteomes" id="UP000824209">
    <property type="component" value="Unassembled WGS sequence"/>
</dbReference>
<keyword evidence="4" id="KW-0813">Transport</keyword>
<feature type="transmembrane region" description="Helical" evidence="6">
    <location>
        <begin position="176"/>
        <end position="204"/>
    </location>
</feature>
<evidence type="ECO:0000313" key="7">
    <source>
        <dbReference type="EMBL" id="HJB40728.1"/>
    </source>
</evidence>
<proteinExistence type="inferred from homology"/>
<dbReference type="Gene3D" id="3.30.565.10">
    <property type="entry name" value="Histidine kinase-like ATPase, C-terminal domain"/>
    <property type="match status" value="1"/>
</dbReference>
<keyword evidence="6" id="KW-1133">Transmembrane helix</keyword>
<feature type="transmembrane region" description="Helical" evidence="6">
    <location>
        <begin position="216"/>
        <end position="233"/>
    </location>
</feature>
<keyword evidence="6" id="KW-0472">Membrane</keyword>
<evidence type="ECO:0000256" key="6">
    <source>
        <dbReference type="SAM" id="Phobius"/>
    </source>
</evidence>
<feature type="transmembrane region" description="Helical" evidence="6">
    <location>
        <begin position="272"/>
        <end position="292"/>
    </location>
</feature>
<feature type="transmembrane region" description="Helical" evidence="6">
    <location>
        <begin position="95"/>
        <end position="116"/>
    </location>
</feature>
<protein>
    <recommendedName>
        <fullName evidence="3">Probable multidrug resistance protein NorM</fullName>
    </recommendedName>
    <alternativeName>
        <fullName evidence="5">Multidrug-efflux transporter</fullName>
    </alternativeName>
</protein>
<evidence type="ECO:0000256" key="2">
    <source>
        <dbReference type="ARBA" id="ARBA00010199"/>
    </source>
</evidence>
<gene>
    <name evidence="7" type="ORF">H9943_10090</name>
</gene>
<dbReference type="PANTHER" id="PTHR43298">
    <property type="entry name" value="MULTIDRUG RESISTANCE PROTEIN NORM-RELATED"/>
    <property type="match status" value="1"/>
</dbReference>
<comment type="caution">
    <text evidence="7">The sequence shown here is derived from an EMBL/GenBank/DDBJ whole genome shotgun (WGS) entry which is preliminary data.</text>
</comment>
<sequence>MGTPLFFLSYLLNYYLRNDDNQVLASRGFTVGNFADLGLNIVFVLGLNLGVVGAALATILGNVISIVLYLPGLFGKSHALRYTPCRPSLSEPVHAFSLGSATSIQYIYQLFFYLIVNHVLIRGAGENGVAIFNIVQNVSYLVLYLYDGVSKASQPLISTYSGERNRHGYQSIFRMAFLSANLLGVVSSAAIALLAPWVCVLFGLEGSELIAQGNGAIHIYCISLVFAGSNILLENYYQALGAERRALLMATLRGAIVLIPCTLVFSLFDIAYFWWVFAVVEILSCALFALIAPRWAPIVQTQEDVLSQTIPCRSRNISELTERIQAFCQQHNATGAQTFFAAMAVEEICLVALENVFGERDDGVVQVTVIAAEQGDFELHIRDNGNRYDPFEKCSDPSDPNAMGIEVIRRKCKSFFYRHYQGFNTLTLTI</sequence>
<accession>A0A9D2S1J4</accession>
<dbReference type="EMBL" id="DWYA01000090">
    <property type="protein sequence ID" value="HJB40728.1"/>
    <property type="molecule type" value="Genomic_DNA"/>
</dbReference>
<evidence type="ECO:0000313" key="8">
    <source>
        <dbReference type="Proteomes" id="UP000824209"/>
    </source>
</evidence>
<dbReference type="GO" id="GO:0005886">
    <property type="term" value="C:plasma membrane"/>
    <property type="evidence" value="ECO:0007669"/>
    <property type="project" value="TreeGrafter"/>
</dbReference>
<feature type="transmembrane region" description="Helical" evidence="6">
    <location>
        <begin position="41"/>
        <end position="74"/>
    </location>
</feature>
<keyword evidence="6" id="KW-0812">Transmembrane</keyword>
<comment type="similarity">
    <text evidence="2">Belongs to the multi antimicrobial extrusion (MATE) (TC 2.A.66.1) family.</text>
</comment>
<organism evidence="7 8">
    <name type="scientific">Candidatus Ruthenibacterium avium</name>
    <dbReference type="NCBI Taxonomy" id="2838751"/>
    <lineage>
        <taxon>Bacteria</taxon>
        <taxon>Bacillati</taxon>
        <taxon>Bacillota</taxon>
        <taxon>Clostridia</taxon>
        <taxon>Eubacteriales</taxon>
        <taxon>Oscillospiraceae</taxon>
        <taxon>Ruthenibacterium</taxon>
    </lineage>
</organism>
<dbReference type="GO" id="GO:0042910">
    <property type="term" value="F:xenobiotic transmembrane transporter activity"/>
    <property type="evidence" value="ECO:0007669"/>
    <property type="project" value="InterPro"/>
</dbReference>
<reference evidence="7" key="2">
    <citation type="submission" date="2021-04" db="EMBL/GenBank/DDBJ databases">
        <authorList>
            <person name="Gilroy R."/>
        </authorList>
    </citation>
    <scope>NUCLEOTIDE SEQUENCE</scope>
    <source>
        <strain evidence="7">ChiBcec8-14828</strain>
    </source>
</reference>
<dbReference type="Pfam" id="PF01554">
    <property type="entry name" value="MatE"/>
    <property type="match status" value="1"/>
</dbReference>
<feature type="transmembrane region" description="Helical" evidence="6">
    <location>
        <begin position="245"/>
        <end position="266"/>
    </location>
</feature>
<evidence type="ECO:0000256" key="5">
    <source>
        <dbReference type="ARBA" id="ARBA00031636"/>
    </source>
</evidence>
<dbReference type="InterPro" id="IPR050222">
    <property type="entry name" value="MATE_MdtK"/>
</dbReference>
<dbReference type="InterPro" id="IPR002528">
    <property type="entry name" value="MATE_fam"/>
</dbReference>
<dbReference type="PANTHER" id="PTHR43298:SF2">
    <property type="entry name" value="FMN_FAD EXPORTER YEEO-RELATED"/>
    <property type="match status" value="1"/>
</dbReference>
<reference evidence="7" key="1">
    <citation type="journal article" date="2021" name="PeerJ">
        <title>Extensive microbial diversity within the chicken gut microbiome revealed by metagenomics and culture.</title>
        <authorList>
            <person name="Gilroy R."/>
            <person name="Ravi A."/>
            <person name="Getino M."/>
            <person name="Pursley I."/>
            <person name="Horton D.L."/>
            <person name="Alikhan N.F."/>
            <person name="Baker D."/>
            <person name="Gharbi K."/>
            <person name="Hall N."/>
            <person name="Watson M."/>
            <person name="Adriaenssens E.M."/>
            <person name="Foster-Nyarko E."/>
            <person name="Jarju S."/>
            <person name="Secka A."/>
            <person name="Antonio M."/>
            <person name="Oren A."/>
            <person name="Chaudhuri R.R."/>
            <person name="La Ragione R."/>
            <person name="Hildebrand F."/>
            <person name="Pallen M.J."/>
        </authorList>
    </citation>
    <scope>NUCLEOTIDE SEQUENCE</scope>
    <source>
        <strain evidence="7">ChiBcec8-14828</strain>
    </source>
</reference>
<dbReference type="GO" id="GO:0015297">
    <property type="term" value="F:antiporter activity"/>
    <property type="evidence" value="ECO:0007669"/>
    <property type="project" value="InterPro"/>
</dbReference>
<evidence type="ECO:0000256" key="3">
    <source>
        <dbReference type="ARBA" id="ARBA00020268"/>
    </source>
</evidence>
<comment type="function">
    <text evidence="1">Multidrug efflux pump.</text>
</comment>
<name>A0A9D2S1J4_9FIRM</name>
<evidence type="ECO:0000256" key="1">
    <source>
        <dbReference type="ARBA" id="ARBA00003408"/>
    </source>
</evidence>
<evidence type="ECO:0000256" key="4">
    <source>
        <dbReference type="ARBA" id="ARBA00022448"/>
    </source>
</evidence>
<dbReference type="AlphaFoldDB" id="A0A9D2S1J4"/>
<dbReference type="InterPro" id="IPR036890">
    <property type="entry name" value="HATPase_C_sf"/>
</dbReference>